<keyword evidence="2" id="KW-1133">Transmembrane helix</keyword>
<feature type="transmembrane region" description="Helical" evidence="2">
    <location>
        <begin position="96"/>
        <end position="118"/>
    </location>
</feature>
<dbReference type="Proteomes" id="UP000054266">
    <property type="component" value="Unassembled WGS sequence"/>
</dbReference>
<protein>
    <recommendedName>
        <fullName evidence="5">MARVEL domain-containing protein</fullName>
    </recommendedName>
</protein>
<feature type="transmembrane region" description="Helical" evidence="2">
    <location>
        <begin position="130"/>
        <end position="151"/>
    </location>
</feature>
<proteinExistence type="predicted"/>
<evidence type="ECO:0000256" key="2">
    <source>
        <dbReference type="SAM" id="Phobius"/>
    </source>
</evidence>
<name>A0A0D2D0J2_9EURO</name>
<accession>A0A0D2D0J2</accession>
<feature type="region of interest" description="Disordered" evidence="1">
    <location>
        <begin position="1"/>
        <end position="34"/>
    </location>
</feature>
<keyword evidence="2" id="KW-0472">Membrane</keyword>
<sequence length="228" mass="25538">MESLRHHQVPNADTSYPMDLAPAHQQVKQEERKARARPSLPRIVIRTLTLVVGASILSVLANAVAVWYTTRHTVLSQPGKLPQPGWPSTMDLKPTWLMLAAATIAVIVQIVAFFTLVGPIRRLRESQLHTWTVFFTSIAGIALWIGAVAYFKVQEQKGQPIWTLWSWSCTHEDWTNGKMTFSAMCTKLNYSFYAGIAVAVLELASLLLFAFTLRNIKKGGRGYTRISV</sequence>
<keyword evidence="4" id="KW-1185">Reference proteome</keyword>
<evidence type="ECO:0000256" key="1">
    <source>
        <dbReference type="SAM" id="MobiDB-lite"/>
    </source>
</evidence>
<keyword evidence="2" id="KW-0812">Transmembrane</keyword>
<evidence type="ECO:0000313" key="3">
    <source>
        <dbReference type="EMBL" id="KIW70961.1"/>
    </source>
</evidence>
<dbReference type="PANTHER" id="PTHR42069">
    <property type="entry name" value="HYPHAL ANASTAMOSIS-8 PROTEIN"/>
    <property type="match status" value="1"/>
</dbReference>
<dbReference type="AlphaFoldDB" id="A0A0D2D0J2"/>
<evidence type="ECO:0008006" key="5">
    <source>
        <dbReference type="Google" id="ProtNLM"/>
    </source>
</evidence>
<organism evidence="3 4">
    <name type="scientific">Phialophora macrospora</name>
    <dbReference type="NCBI Taxonomy" id="1851006"/>
    <lineage>
        <taxon>Eukaryota</taxon>
        <taxon>Fungi</taxon>
        <taxon>Dikarya</taxon>
        <taxon>Ascomycota</taxon>
        <taxon>Pezizomycotina</taxon>
        <taxon>Eurotiomycetes</taxon>
        <taxon>Chaetothyriomycetidae</taxon>
        <taxon>Chaetothyriales</taxon>
        <taxon>Herpotrichiellaceae</taxon>
        <taxon>Phialophora</taxon>
    </lineage>
</organism>
<dbReference type="HOGENOM" id="CLU_081905_0_0_1"/>
<dbReference type="PANTHER" id="PTHR42069:SF1">
    <property type="entry name" value="MARVEL DOMAIN-CONTAINING PROTEIN"/>
    <property type="match status" value="1"/>
</dbReference>
<feature type="transmembrane region" description="Helical" evidence="2">
    <location>
        <begin position="43"/>
        <end position="68"/>
    </location>
</feature>
<dbReference type="EMBL" id="KN846957">
    <property type="protein sequence ID" value="KIW70961.1"/>
    <property type="molecule type" value="Genomic_DNA"/>
</dbReference>
<reference evidence="3 4" key="1">
    <citation type="submission" date="2015-01" db="EMBL/GenBank/DDBJ databases">
        <title>The Genome Sequence of Capronia semiimmersa CBS27337.</title>
        <authorList>
            <consortium name="The Broad Institute Genomics Platform"/>
            <person name="Cuomo C."/>
            <person name="de Hoog S."/>
            <person name="Gorbushina A."/>
            <person name="Stielow B."/>
            <person name="Teixiera M."/>
            <person name="Abouelleil A."/>
            <person name="Chapman S.B."/>
            <person name="Priest M."/>
            <person name="Young S.K."/>
            <person name="Wortman J."/>
            <person name="Nusbaum C."/>
            <person name="Birren B."/>
        </authorList>
    </citation>
    <scope>NUCLEOTIDE SEQUENCE [LARGE SCALE GENOMIC DNA]</scope>
    <source>
        <strain evidence="3 4">CBS 27337</strain>
    </source>
</reference>
<evidence type="ECO:0000313" key="4">
    <source>
        <dbReference type="Proteomes" id="UP000054266"/>
    </source>
</evidence>
<gene>
    <name evidence="3" type="ORF">PV04_03188</name>
</gene>
<feature type="transmembrane region" description="Helical" evidence="2">
    <location>
        <begin position="190"/>
        <end position="211"/>
    </location>
</feature>
<dbReference type="STRING" id="5601.A0A0D2D0J2"/>